<evidence type="ECO:0000259" key="15">
    <source>
        <dbReference type="Pfam" id="PF01514"/>
    </source>
</evidence>
<comment type="function">
    <text evidence="1 12">The M ring may be actively involved in energy transduction.</text>
</comment>
<evidence type="ECO:0000256" key="3">
    <source>
        <dbReference type="ARBA" id="ARBA00004651"/>
    </source>
</evidence>
<dbReference type="PIRSF" id="PIRSF004862">
    <property type="entry name" value="FliF"/>
    <property type="match status" value="1"/>
</dbReference>
<feature type="compositionally biased region" description="Polar residues" evidence="13">
    <location>
        <begin position="286"/>
        <end position="305"/>
    </location>
</feature>
<comment type="similarity">
    <text evidence="4 12">Belongs to the FliF family.</text>
</comment>
<feature type="compositionally biased region" description="Polar residues" evidence="13">
    <location>
        <begin position="353"/>
        <end position="372"/>
    </location>
</feature>
<keyword evidence="7 14" id="KW-0812">Transmembrane</keyword>
<dbReference type="GO" id="GO:0005886">
    <property type="term" value="C:plasma membrane"/>
    <property type="evidence" value="ECO:0007669"/>
    <property type="project" value="UniProtKB-SubCell"/>
</dbReference>
<keyword evidence="17" id="KW-0966">Cell projection</keyword>
<dbReference type="KEGG" id="tci:A7K98_11075"/>
<dbReference type="GO" id="GO:0009431">
    <property type="term" value="C:bacterial-type flagellum basal body, MS ring"/>
    <property type="evidence" value="ECO:0007669"/>
    <property type="project" value="InterPro"/>
</dbReference>
<keyword evidence="8 14" id="KW-1133">Transmembrane helix</keyword>
<dbReference type="PRINTS" id="PR01009">
    <property type="entry name" value="FLGMRINGFLIF"/>
</dbReference>
<proteinExistence type="inferred from homology"/>
<keyword evidence="10 12" id="KW-0975">Bacterial flagellum</keyword>
<dbReference type="NCBIfam" id="TIGR00206">
    <property type="entry name" value="fliF"/>
    <property type="match status" value="1"/>
</dbReference>
<evidence type="ECO:0000313" key="20">
    <source>
        <dbReference type="Proteomes" id="UP000195814"/>
    </source>
</evidence>
<evidence type="ECO:0000256" key="1">
    <source>
        <dbReference type="ARBA" id="ARBA00003820"/>
    </source>
</evidence>
<accession>A0A1Y0L892</accession>
<evidence type="ECO:0000256" key="8">
    <source>
        <dbReference type="ARBA" id="ARBA00022989"/>
    </source>
</evidence>
<feature type="region of interest" description="Disordered" evidence="13">
    <location>
        <begin position="275"/>
        <end position="372"/>
    </location>
</feature>
<evidence type="ECO:0000256" key="4">
    <source>
        <dbReference type="ARBA" id="ARBA00007971"/>
    </source>
</evidence>
<reference evidence="19 20" key="1">
    <citation type="submission" date="2016-05" db="EMBL/GenBank/DDBJ databases">
        <title>Complete genome sequence of two 2,5-diketo-D-glunonic acid producing strain Tatumella citrea.</title>
        <authorList>
            <person name="Duan C."/>
            <person name="Yang J."/>
            <person name="Yang S."/>
        </authorList>
    </citation>
    <scope>NUCLEOTIDE SEQUENCE [LARGE SCALE GENOMIC DNA]</scope>
    <source>
        <strain evidence="18 19">ATCC 39140</strain>
        <strain evidence="17 20">DSM 13699</strain>
    </source>
</reference>
<dbReference type="Proteomes" id="UP000195814">
    <property type="component" value="Chromosome"/>
</dbReference>
<dbReference type="InterPro" id="IPR043427">
    <property type="entry name" value="YscJ/FliF"/>
</dbReference>
<keyword evidence="17" id="KW-0282">Flagellum</keyword>
<dbReference type="GO" id="GO:0071973">
    <property type="term" value="P:bacterial-type flagellum-dependent cell motility"/>
    <property type="evidence" value="ECO:0007669"/>
    <property type="project" value="InterPro"/>
</dbReference>
<evidence type="ECO:0000256" key="2">
    <source>
        <dbReference type="ARBA" id="ARBA00004117"/>
    </source>
</evidence>
<dbReference type="EMBL" id="CP015579">
    <property type="protein sequence ID" value="ARU94266.1"/>
    <property type="molecule type" value="Genomic_DNA"/>
</dbReference>
<dbReference type="Pfam" id="PF01514">
    <property type="entry name" value="YscJ_FliF"/>
    <property type="match status" value="1"/>
</dbReference>
<dbReference type="InterPro" id="IPR045851">
    <property type="entry name" value="AMP-bd_C_sf"/>
</dbReference>
<feature type="domain" description="Flagellar M-ring C-terminal" evidence="16">
    <location>
        <begin position="256"/>
        <end position="447"/>
    </location>
</feature>
<feature type="compositionally biased region" description="Low complexity" evidence="13">
    <location>
        <begin position="509"/>
        <end position="519"/>
    </location>
</feature>
<dbReference type="InterPro" id="IPR006182">
    <property type="entry name" value="FliF_N_dom"/>
</dbReference>
<evidence type="ECO:0000313" key="17">
    <source>
        <dbReference type="EMBL" id="ARU94266.1"/>
    </source>
</evidence>
<dbReference type="Pfam" id="PF08345">
    <property type="entry name" value="YscJ_FliF_C"/>
    <property type="match status" value="1"/>
</dbReference>
<evidence type="ECO:0000313" key="19">
    <source>
        <dbReference type="Proteomes" id="UP000195729"/>
    </source>
</evidence>
<dbReference type="InterPro" id="IPR013556">
    <property type="entry name" value="Flag_M-ring_C"/>
</dbReference>
<dbReference type="Proteomes" id="UP000195729">
    <property type="component" value="Chromosome"/>
</dbReference>
<dbReference type="GO" id="GO:0003774">
    <property type="term" value="F:cytoskeletal motor activity"/>
    <property type="evidence" value="ECO:0007669"/>
    <property type="project" value="InterPro"/>
</dbReference>
<evidence type="ECO:0000256" key="14">
    <source>
        <dbReference type="SAM" id="Phobius"/>
    </source>
</evidence>
<organism evidence="17 20">
    <name type="scientific">Tatumella citrea</name>
    <name type="common">Pantoea citrea</name>
    <dbReference type="NCBI Taxonomy" id="53336"/>
    <lineage>
        <taxon>Bacteria</taxon>
        <taxon>Pseudomonadati</taxon>
        <taxon>Pseudomonadota</taxon>
        <taxon>Gammaproteobacteria</taxon>
        <taxon>Enterobacterales</taxon>
        <taxon>Erwiniaceae</taxon>
        <taxon>Tatumella</taxon>
    </lineage>
</organism>
<feature type="transmembrane region" description="Helical" evidence="14">
    <location>
        <begin position="27"/>
        <end position="49"/>
    </location>
</feature>
<dbReference type="PANTHER" id="PTHR30046">
    <property type="entry name" value="FLAGELLAR M-RING PROTEIN"/>
    <property type="match status" value="1"/>
</dbReference>
<feature type="transmembrane region" description="Helical" evidence="14">
    <location>
        <begin position="464"/>
        <end position="485"/>
    </location>
</feature>
<keyword evidence="17" id="KW-0969">Cilium</keyword>
<evidence type="ECO:0000313" key="18">
    <source>
        <dbReference type="EMBL" id="ARU98306.1"/>
    </source>
</evidence>
<evidence type="ECO:0000256" key="10">
    <source>
        <dbReference type="ARBA" id="ARBA00023143"/>
    </source>
</evidence>
<sequence length="569" mass="61521">MTVSPTDISATFSGKAQQLLNKLRTSAGIPLIFAAAVSAAIIVGLVLWARTPDYTILYSNISAQDGGSIISRLSQMNVPYRLEEASGNILVPVGQAGEVRLKLVEQGLPRGGSAGFELLDHEKFGISQFSEQINYQRALEGELSRTIESLGAVKTARVHLAIPKPSVFIRDNQLPTASVTLQLQAGRALDEGQVNAIVHVVSSSVSRLPPGNVTVVDQDGSLLTSAAAGGQGMDSTQLKYTAQIERNMRQRIEDILGPVVGRGNVHAQVTAEINFDKQEQTDEHYSPNNDPASKAIRSQQSSDSRQYGGIGSGGVPGALSNQPTPVATAPVNPPATQTTTQSTAAPRSASRPVTTTQPAGQPPQNQQLHQDSTTNYELDRTIRHTKLNTGDIKRLSVAVVVNYSSGDDGKPQALTEQQMQQITALTKEAMGFSEKRGDSVNLVNTPFSAADNDNSPAYWKTPQFFTLLLSAGRWLVVIIVAFILYRKTLRPMLEQRRVNAERAREAAALQPVPQPVAEQTSHDSALQETARKAQQRINSEILSQRIREMSDNDPQVVALVVRDWMGSEL</sequence>
<keyword evidence="6" id="KW-1003">Cell membrane</keyword>
<dbReference type="PANTHER" id="PTHR30046:SF0">
    <property type="entry name" value="FLAGELLAR M-RING PROTEIN"/>
    <property type="match status" value="1"/>
</dbReference>
<name>A0A1Y0L892_TATCI</name>
<keyword evidence="9 14" id="KW-0472">Membrane</keyword>
<gene>
    <name evidence="17" type="ORF">A7K98_11075</name>
    <name evidence="18" type="ORF">A7K99_11075</name>
</gene>
<keyword evidence="19" id="KW-1185">Reference proteome</keyword>
<dbReference type="RefSeq" id="WP_087488624.1">
    <property type="nucleotide sequence ID" value="NZ_CP015579.1"/>
</dbReference>
<evidence type="ECO:0000256" key="11">
    <source>
        <dbReference type="ARBA" id="ARBA00025936"/>
    </source>
</evidence>
<feature type="compositionally biased region" description="Low complexity" evidence="13">
    <location>
        <begin position="322"/>
        <end position="352"/>
    </location>
</feature>
<evidence type="ECO:0000256" key="12">
    <source>
        <dbReference type="PIRNR" id="PIRNR004862"/>
    </source>
</evidence>
<evidence type="ECO:0000256" key="9">
    <source>
        <dbReference type="ARBA" id="ARBA00023136"/>
    </source>
</evidence>
<feature type="region of interest" description="Disordered" evidence="13">
    <location>
        <begin position="509"/>
        <end position="530"/>
    </location>
</feature>
<evidence type="ECO:0000256" key="13">
    <source>
        <dbReference type="SAM" id="MobiDB-lite"/>
    </source>
</evidence>
<dbReference type="InterPro" id="IPR000067">
    <property type="entry name" value="FlgMring_FliF"/>
</dbReference>
<dbReference type="AlphaFoldDB" id="A0A1Y0L892"/>
<comment type="subunit">
    <text evidence="11">The basal body constitutes a major portion of the flagellar organelle and consists of four rings (L,P,S, and M) mounted on a central rod. The M ring is integral to the inner membrane of the cell and may be connected to the flagellar rod via the S ring. The S (supramembrane ring) lies just distal to the M ring. The L and P rings lie in the outer membrane and the periplasmic space, respectively.</text>
</comment>
<dbReference type="OrthoDB" id="8554211at2"/>
<evidence type="ECO:0000256" key="6">
    <source>
        <dbReference type="ARBA" id="ARBA00022475"/>
    </source>
</evidence>
<dbReference type="Gene3D" id="3.30.300.30">
    <property type="match status" value="1"/>
</dbReference>
<protein>
    <recommendedName>
        <fullName evidence="5 12">Flagellar M-ring protein</fullName>
    </recommendedName>
</protein>
<evidence type="ECO:0000256" key="7">
    <source>
        <dbReference type="ARBA" id="ARBA00022692"/>
    </source>
</evidence>
<dbReference type="EMBL" id="CP015581">
    <property type="protein sequence ID" value="ARU98306.1"/>
    <property type="molecule type" value="Genomic_DNA"/>
</dbReference>
<evidence type="ECO:0000256" key="5">
    <source>
        <dbReference type="ARBA" id="ARBA00017949"/>
    </source>
</evidence>
<feature type="compositionally biased region" description="Basic and acidic residues" evidence="13">
    <location>
        <begin position="275"/>
        <end position="285"/>
    </location>
</feature>
<comment type="subcellular location">
    <subcellularLocation>
        <location evidence="2 12">Bacterial flagellum basal body</location>
    </subcellularLocation>
    <subcellularLocation>
        <location evidence="3">Cell membrane</location>
        <topology evidence="3">Multi-pass membrane protein</topology>
    </subcellularLocation>
</comment>
<evidence type="ECO:0000259" key="16">
    <source>
        <dbReference type="Pfam" id="PF08345"/>
    </source>
</evidence>
<feature type="domain" description="Flagellar M-ring N-terminal" evidence="15">
    <location>
        <begin position="50"/>
        <end position="224"/>
    </location>
</feature>